<dbReference type="AlphaFoldDB" id="A0A6P8BB14"/>
<dbReference type="RefSeq" id="XP_030984383.1">
    <property type="nucleotide sequence ID" value="XM_031124238.1"/>
</dbReference>
<keyword evidence="2" id="KW-0472">Membrane</keyword>
<dbReference type="GeneID" id="41959147"/>
<feature type="transmembrane region" description="Helical" evidence="2">
    <location>
        <begin position="413"/>
        <end position="435"/>
    </location>
</feature>
<evidence type="ECO:0000313" key="3">
    <source>
        <dbReference type="Proteomes" id="UP000515153"/>
    </source>
</evidence>
<gene>
    <name evidence="4" type="ORF">PgNI_04187</name>
</gene>
<accession>A0A6P8BB14</accession>
<feature type="region of interest" description="Disordered" evidence="1">
    <location>
        <begin position="200"/>
        <end position="255"/>
    </location>
</feature>
<feature type="compositionally biased region" description="Polar residues" evidence="1">
    <location>
        <begin position="98"/>
        <end position="121"/>
    </location>
</feature>
<dbReference type="KEGG" id="pgri:PgNI_04187"/>
<reference evidence="4" key="3">
    <citation type="submission" date="2025-08" db="UniProtKB">
        <authorList>
            <consortium name="RefSeq"/>
        </authorList>
    </citation>
    <scope>IDENTIFICATION</scope>
    <source>
        <strain evidence="4">NI907</strain>
    </source>
</reference>
<evidence type="ECO:0000313" key="4">
    <source>
        <dbReference type="RefSeq" id="XP_030984383.1"/>
    </source>
</evidence>
<feature type="compositionally biased region" description="Low complexity" evidence="1">
    <location>
        <begin position="241"/>
        <end position="251"/>
    </location>
</feature>
<feature type="region of interest" description="Disordered" evidence="1">
    <location>
        <begin position="90"/>
        <end position="125"/>
    </location>
</feature>
<evidence type="ECO:0000256" key="1">
    <source>
        <dbReference type="SAM" id="MobiDB-lite"/>
    </source>
</evidence>
<reference evidence="4" key="2">
    <citation type="submission" date="2019-10" db="EMBL/GenBank/DDBJ databases">
        <authorList>
            <consortium name="NCBI Genome Project"/>
        </authorList>
    </citation>
    <scope>NUCLEOTIDE SEQUENCE</scope>
    <source>
        <strain evidence="4">NI907</strain>
    </source>
</reference>
<keyword evidence="3" id="KW-1185">Reference proteome</keyword>
<keyword evidence="2" id="KW-0812">Transmembrane</keyword>
<reference evidence="4" key="1">
    <citation type="journal article" date="2019" name="Mol. Biol. Evol.">
        <title>Blast fungal genomes show frequent chromosomal changes, gene gains and losses, and effector gene turnover.</title>
        <authorList>
            <person name="Gomez Luciano L.B."/>
            <person name="Jason Tsai I."/>
            <person name="Chuma I."/>
            <person name="Tosa Y."/>
            <person name="Chen Y.H."/>
            <person name="Li J.Y."/>
            <person name="Li M.Y."/>
            <person name="Jade Lu M.Y."/>
            <person name="Nakayashiki H."/>
            <person name="Li W.H."/>
        </authorList>
    </citation>
    <scope>NUCLEOTIDE SEQUENCE</scope>
    <source>
        <strain evidence="4">NI907</strain>
    </source>
</reference>
<feature type="transmembrane region" description="Helical" evidence="2">
    <location>
        <begin position="380"/>
        <end position="398"/>
    </location>
</feature>
<organism evidence="3 4">
    <name type="scientific">Pyricularia grisea</name>
    <name type="common">Crabgrass-specific blast fungus</name>
    <name type="synonym">Magnaporthe grisea</name>
    <dbReference type="NCBI Taxonomy" id="148305"/>
    <lineage>
        <taxon>Eukaryota</taxon>
        <taxon>Fungi</taxon>
        <taxon>Dikarya</taxon>
        <taxon>Ascomycota</taxon>
        <taxon>Pezizomycotina</taxon>
        <taxon>Sordariomycetes</taxon>
        <taxon>Sordariomycetidae</taxon>
        <taxon>Magnaporthales</taxon>
        <taxon>Pyriculariaceae</taxon>
        <taxon>Pyricularia</taxon>
    </lineage>
</organism>
<proteinExistence type="predicted"/>
<protein>
    <submittedName>
        <fullName evidence="4">Uncharacterized protein</fullName>
    </submittedName>
</protein>
<name>A0A6P8BB14_PYRGI</name>
<sequence>MHRLVLPLRPTSARRPQMCSICSILSTRHSFATLSTAATVAGAAGTCYRAPARSSKSRDLNSHSPATFPRGINSSRFTTTSTYRFRTTTSLSGIGSHGQRQNLPSRWATNDDQDGNRGNRSTKTEGGLTLDKVIAPVLHFKSLFLSHTGIPTEESVMSVLRACERASGLLKNSIRPPQHANLVESKPAPSVSEALLSFDGSSSSDVMAGSRSKGDAGLGTATEPTSALTARRLPQTPGHSPSPDSARADSAGDFARQHKRAMDTIWDAAYAIIAHPNAPISREVLSQYIRVQARLGRPETLPHVLSMYASKPVPQKSGTEGSIKYVKQNPHMPARAVDPDIAEAALDVAIEAKNLDAAVGIIESTYSTKAFTRSKLLQKAFLPASCLASLPVVIYVLASKMSTLQNTMDGSKATTIAFAGIITYIGFTGIIGMIATATGNDQMKRVTWTPGTSMYQRWAREEERAALDKVACSFGFSQPSRWGEEEGEEFAALREYVMRKGMMLDRVELIEGFGA</sequence>
<dbReference type="Proteomes" id="UP000515153">
    <property type="component" value="Unplaced"/>
</dbReference>
<feature type="region of interest" description="Disordered" evidence="1">
    <location>
        <begin position="51"/>
        <end position="73"/>
    </location>
</feature>
<evidence type="ECO:0000256" key="2">
    <source>
        <dbReference type="SAM" id="Phobius"/>
    </source>
</evidence>
<keyword evidence="2" id="KW-1133">Transmembrane helix</keyword>